<feature type="non-terminal residue" evidence="2">
    <location>
        <position position="148"/>
    </location>
</feature>
<dbReference type="AlphaFoldDB" id="S8DU11"/>
<dbReference type="Pfam" id="PF00657">
    <property type="entry name" value="Lipase_GDSL"/>
    <property type="match status" value="1"/>
</dbReference>
<evidence type="ECO:0008006" key="4">
    <source>
        <dbReference type="Google" id="ProtNLM"/>
    </source>
</evidence>
<protein>
    <recommendedName>
        <fullName evidence="4">GDSL esterase/lipase</fullName>
    </recommendedName>
</protein>
<dbReference type="Gene3D" id="3.40.50.1110">
    <property type="entry name" value="SGNH hydrolase"/>
    <property type="match status" value="1"/>
</dbReference>
<dbReference type="EMBL" id="AUSU01003539">
    <property type="protein sequence ID" value="EPS66683.1"/>
    <property type="molecule type" value="Genomic_DNA"/>
</dbReference>
<dbReference type="Proteomes" id="UP000015453">
    <property type="component" value="Unassembled WGS sequence"/>
</dbReference>
<proteinExistence type="inferred from homology"/>
<dbReference type="GO" id="GO:0016788">
    <property type="term" value="F:hydrolase activity, acting on ester bonds"/>
    <property type="evidence" value="ECO:0007669"/>
    <property type="project" value="InterPro"/>
</dbReference>
<organism evidence="2 3">
    <name type="scientific">Genlisea aurea</name>
    <dbReference type="NCBI Taxonomy" id="192259"/>
    <lineage>
        <taxon>Eukaryota</taxon>
        <taxon>Viridiplantae</taxon>
        <taxon>Streptophyta</taxon>
        <taxon>Embryophyta</taxon>
        <taxon>Tracheophyta</taxon>
        <taxon>Spermatophyta</taxon>
        <taxon>Magnoliopsida</taxon>
        <taxon>eudicotyledons</taxon>
        <taxon>Gunneridae</taxon>
        <taxon>Pentapetalae</taxon>
        <taxon>asterids</taxon>
        <taxon>lamiids</taxon>
        <taxon>Lamiales</taxon>
        <taxon>Lentibulariaceae</taxon>
        <taxon>Genlisea</taxon>
    </lineage>
</organism>
<comment type="similarity">
    <text evidence="1">Belongs to the 'GDSL' lipolytic enzyme family.</text>
</comment>
<feature type="non-terminal residue" evidence="2">
    <location>
        <position position="1"/>
    </location>
</feature>
<accession>S8DU11</accession>
<dbReference type="PANTHER" id="PTHR45642:SF30">
    <property type="entry name" value="SGNH HYDROLASE-TYPE ESTERASE DOMAIN-CONTAINING PROTEIN"/>
    <property type="match status" value="1"/>
</dbReference>
<gene>
    <name evidence="2" type="ORF">M569_08095</name>
</gene>
<evidence type="ECO:0000313" key="3">
    <source>
        <dbReference type="Proteomes" id="UP000015453"/>
    </source>
</evidence>
<dbReference type="InterPro" id="IPR001087">
    <property type="entry name" value="GDSL"/>
</dbReference>
<dbReference type="SUPFAM" id="SSF52266">
    <property type="entry name" value="SGNH hydrolase"/>
    <property type="match status" value="1"/>
</dbReference>
<dbReference type="OrthoDB" id="913003at2759"/>
<evidence type="ECO:0000313" key="2">
    <source>
        <dbReference type="EMBL" id="EPS66683.1"/>
    </source>
</evidence>
<dbReference type="InterPro" id="IPR036514">
    <property type="entry name" value="SGNH_hydro_sf"/>
</dbReference>
<dbReference type="InterPro" id="IPR050592">
    <property type="entry name" value="GDSL_lipolytic_enzyme"/>
</dbReference>
<name>S8DU11_9LAMI</name>
<evidence type="ECO:0000256" key="1">
    <source>
        <dbReference type="ARBA" id="ARBA00008668"/>
    </source>
</evidence>
<keyword evidence="3" id="KW-1185">Reference proteome</keyword>
<reference evidence="2 3" key="1">
    <citation type="journal article" date="2013" name="BMC Genomics">
        <title>The miniature genome of a carnivorous plant Genlisea aurea contains a low number of genes and short non-coding sequences.</title>
        <authorList>
            <person name="Leushkin E.V."/>
            <person name="Sutormin R.A."/>
            <person name="Nabieva E.R."/>
            <person name="Penin A.A."/>
            <person name="Kondrashov A.S."/>
            <person name="Logacheva M.D."/>
        </authorList>
    </citation>
    <scope>NUCLEOTIDE SEQUENCE [LARGE SCALE GENOMIC DNA]</scope>
</reference>
<dbReference type="PANTHER" id="PTHR45642">
    <property type="entry name" value="GDSL ESTERASE/LIPASE EXL3"/>
    <property type="match status" value="1"/>
</dbReference>
<sequence length="148" mass="16404">QELYDAGCRKMVVAGLPPLGCMPIQLTVMSPVLRECVETQNSDAVGYNAKLQRLLTQTQNQLRGSTILYVDIFTIPIDMIKSPHKYGLVETKKGCCGSGLLESGPLCTELSPVCSNPEQYMFFDSVHPTQSVYALVARRLVERLLPRL</sequence>
<comment type="caution">
    <text evidence="2">The sequence shown here is derived from an EMBL/GenBank/DDBJ whole genome shotgun (WGS) entry which is preliminary data.</text>
</comment>